<proteinExistence type="predicted"/>
<dbReference type="Pfam" id="PF00172">
    <property type="entry name" value="Zn_clus"/>
    <property type="match status" value="1"/>
</dbReference>
<dbReference type="CDD" id="cd12148">
    <property type="entry name" value="fungal_TF_MHR"/>
    <property type="match status" value="1"/>
</dbReference>
<evidence type="ECO:0000256" key="4">
    <source>
        <dbReference type="SAM" id="MobiDB-lite"/>
    </source>
</evidence>
<dbReference type="CDD" id="cd00067">
    <property type="entry name" value="GAL4"/>
    <property type="match status" value="1"/>
</dbReference>
<dbReference type="InterPro" id="IPR036864">
    <property type="entry name" value="Zn2-C6_fun-type_DNA-bd_sf"/>
</dbReference>
<keyword evidence="3" id="KW-0539">Nucleus</keyword>
<dbReference type="GO" id="GO:0008270">
    <property type="term" value="F:zinc ion binding"/>
    <property type="evidence" value="ECO:0007669"/>
    <property type="project" value="InterPro"/>
</dbReference>
<feature type="compositionally biased region" description="Low complexity" evidence="4">
    <location>
        <begin position="922"/>
        <end position="934"/>
    </location>
</feature>
<dbReference type="PROSITE" id="PS00463">
    <property type="entry name" value="ZN2_CY6_FUNGAL_1"/>
    <property type="match status" value="1"/>
</dbReference>
<dbReference type="SUPFAM" id="SSF57701">
    <property type="entry name" value="Zn2/Cys6 DNA-binding domain"/>
    <property type="match status" value="1"/>
</dbReference>
<name>A0AAD5VBI9_9APHY</name>
<reference evidence="7" key="1">
    <citation type="submission" date="2022-07" db="EMBL/GenBank/DDBJ databases">
        <title>Genome Sequence of Physisporinus lineatus.</title>
        <authorList>
            <person name="Buettner E."/>
        </authorList>
    </citation>
    <scope>NUCLEOTIDE SEQUENCE</scope>
    <source>
        <strain evidence="7">VT162</strain>
    </source>
</reference>
<keyword evidence="8" id="KW-1185">Reference proteome</keyword>
<evidence type="ECO:0000256" key="1">
    <source>
        <dbReference type="ARBA" id="ARBA00004123"/>
    </source>
</evidence>
<feature type="compositionally biased region" description="Polar residues" evidence="4">
    <location>
        <begin position="706"/>
        <end position="717"/>
    </location>
</feature>
<feature type="compositionally biased region" description="Low complexity" evidence="4">
    <location>
        <begin position="785"/>
        <end position="798"/>
    </location>
</feature>
<gene>
    <name evidence="7" type="ORF">NLI96_g1730</name>
</gene>
<dbReference type="EMBL" id="JANAWD010000034">
    <property type="protein sequence ID" value="KAJ3490031.1"/>
    <property type="molecule type" value="Genomic_DNA"/>
</dbReference>
<dbReference type="InterPro" id="IPR001138">
    <property type="entry name" value="Zn2Cys6_DnaBD"/>
</dbReference>
<feature type="region of interest" description="Disordered" evidence="4">
    <location>
        <begin position="773"/>
        <end position="821"/>
    </location>
</feature>
<feature type="compositionally biased region" description="Low complexity" evidence="4">
    <location>
        <begin position="723"/>
        <end position="750"/>
    </location>
</feature>
<feature type="compositionally biased region" description="Polar residues" evidence="4">
    <location>
        <begin position="805"/>
        <end position="821"/>
    </location>
</feature>
<dbReference type="PANTHER" id="PTHR31001:SF56">
    <property type="entry name" value="ZN(2)-C6 FUNGAL-TYPE DOMAIN-CONTAINING PROTEIN"/>
    <property type="match status" value="1"/>
</dbReference>
<sequence>MPPPRSRQIEDKDASARSKEQEIKRAKGAISCAECRRLKLKCDKTIPCASCTRRGCATICPNGSLTTGQGTRFVLADTERLHTKIDVMSKRIRQLEDGLSLLQSSISREEHPLLRKDLLDVKSSIDLHAARSGGSTEAQEDEAEYIDAFGTLAVRDDGAATFFGRSAGSESLLVGEQLATEVSARPSNGSSESLHPTIDHLTNSFPFQSSPSEFPVTHILEMIRDYLPPWPRAARLCDLYLEQAPWFFGAVTRRQLTGEILPIYYPESDQVPKAHHVATEPSQPGPSTLSGSVDVFQLSGAKKQESTSSSHDLALMFVVLCFGALTDPELPAAPHNAEADRYYKLTRAALALEPVLDRPPGVATVQTLSLMAIYQGLVADENSIESTWALMGLSSRLAQSVGLHRDPARFHLKPNEVQKRRALFWELFITDCFQSLATGRLATFSLPFVDTELPGDPDQTIAEDGSTQPSFPAWKARFGKEVISAIVDGTTRSGAPKYSVILDLDRKIRDMELPKCATDPVPMNAGLNRAMGHYMPINYRELSLLYVHRCYFAQALSDFPLDPQRSTFAPSFLAGYRSSSTLLTALREQFRLFPIEISRFWVLWTHAFSAATMLGSVVIRSSTTKIAQAAMGEFTAAVNLFQEAEQLGGRATQFAPRLRRLYAKAQSAFSNGVPRKDIFTPRGPQDEEHDELSIFSGRTRMVATKASKNALSRTRSMGSMRKSSSNSSSNAASPPDSTPASSESPASDATVPSYHHTLESYGSEMHPGLVAQIQNSNAGSDPGGYPVQYQPPAAYPVYDSPPENDWQTSAPQHSSENLPQQQIPQIQHTMATPRHQTMQLPPELHLAHSLPMFGGVDAGPMHDTSHYHPYGVAVPQGNPQYPHVPPQPMQSWSGPPPEQALAYPSHSPYEQHPPDNAFVSSHHPQAHQQEYYHPQPQPQPQPQNMAPPPSVLTVHSGEHSLQDSWMSFVQGIQTHQVPVHSGHRSSGYEHSSHA</sequence>
<feature type="compositionally biased region" description="Pro residues" evidence="4">
    <location>
        <begin position="882"/>
        <end position="898"/>
    </location>
</feature>
<evidence type="ECO:0000313" key="8">
    <source>
        <dbReference type="Proteomes" id="UP001212997"/>
    </source>
</evidence>
<dbReference type="PROSITE" id="PS50048">
    <property type="entry name" value="ZN2_CY6_FUNGAL_2"/>
    <property type="match status" value="1"/>
</dbReference>
<evidence type="ECO:0000313" key="7">
    <source>
        <dbReference type="EMBL" id="KAJ3490031.1"/>
    </source>
</evidence>
<dbReference type="Proteomes" id="UP001212997">
    <property type="component" value="Unassembled WGS sequence"/>
</dbReference>
<dbReference type="AlphaFoldDB" id="A0AAD5VBI9"/>
<feature type="domain" description="4Fe-4S ferredoxin-type" evidence="6">
    <location>
        <begin position="38"/>
        <end position="70"/>
    </location>
</feature>
<feature type="domain" description="Zn(2)-C6 fungal-type" evidence="5">
    <location>
        <begin position="31"/>
        <end position="60"/>
    </location>
</feature>
<dbReference type="PROSITE" id="PS51379">
    <property type="entry name" value="4FE4S_FER_2"/>
    <property type="match status" value="1"/>
</dbReference>
<comment type="subcellular location">
    <subcellularLocation>
        <location evidence="1">Nucleus</location>
    </subcellularLocation>
</comment>
<dbReference type="SMART" id="SM00906">
    <property type="entry name" value="Fungal_trans"/>
    <property type="match status" value="1"/>
</dbReference>
<dbReference type="GO" id="GO:0006351">
    <property type="term" value="P:DNA-templated transcription"/>
    <property type="evidence" value="ECO:0007669"/>
    <property type="project" value="InterPro"/>
</dbReference>
<feature type="compositionally biased region" description="Pro residues" evidence="4">
    <location>
        <begin position="935"/>
        <end position="950"/>
    </location>
</feature>
<dbReference type="GO" id="GO:0003677">
    <property type="term" value="F:DNA binding"/>
    <property type="evidence" value="ECO:0007669"/>
    <property type="project" value="InterPro"/>
</dbReference>
<protein>
    <recommendedName>
        <fullName evidence="9">Zn(2)-C6 fungal-type domain-containing protein</fullName>
    </recommendedName>
</protein>
<dbReference type="InterPro" id="IPR050613">
    <property type="entry name" value="Sec_Metabolite_Reg"/>
</dbReference>
<dbReference type="SMART" id="SM00066">
    <property type="entry name" value="GAL4"/>
    <property type="match status" value="1"/>
</dbReference>
<organism evidence="7 8">
    <name type="scientific">Meripilus lineatus</name>
    <dbReference type="NCBI Taxonomy" id="2056292"/>
    <lineage>
        <taxon>Eukaryota</taxon>
        <taxon>Fungi</taxon>
        <taxon>Dikarya</taxon>
        <taxon>Basidiomycota</taxon>
        <taxon>Agaricomycotina</taxon>
        <taxon>Agaricomycetes</taxon>
        <taxon>Polyporales</taxon>
        <taxon>Meripilaceae</taxon>
        <taxon>Meripilus</taxon>
    </lineage>
</organism>
<accession>A0AAD5VBI9</accession>
<dbReference type="InterPro" id="IPR007219">
    <property type="entry name" value="XnlR_reg_dom"/>
</dbReference>
<feature type="region of interest" description="Disordered" evidence="4">
    <location>
        <begin position="867"/>
        <end position="957"/>
    </location>
</feature>
<dbReference type="GO" id="GO:0005634">
    <property type="term" value="C:nucleus"/>
    <property type="evidence" value="ECO:0007669"/>
    <property type="project" value="UniProtKB-SubCell"/>
</dbReference>
<evidence type="ECO:0000259" key="5">
    <source>
        <dbReference type="PROSITE" id="PS50048"/>
    </source>
</evidence>
<dbReference type="InterPro" id="IPR017896">
    <property type="entry name" value="4Fe4S_Fe-S-bd"/>
</dbReference>
<keyword evidence="2" id="KW-0479">Metal-binding</keyword>
<comment type="caution">
    <text evidence="7">The sequence shown here is derived from an EMBL/GenBank/DDBJ whole genome shotgun (WGS) entry which is preliminary data.</text>
</comment>
<dbReference type="PANTHER" id="PTHR31001">
    <property type="entry name" value="UNCHARACTERIZED TRANSCRIPTIONAL REGULATORY PROTEIN"/>
    <property type="match status" value="1"/>
</dbReference>
<feature type="region of interest" description="Disordered" evidence="4">
    <location>
        <begin position="673"/>
        <end position="752"/>
    </location>
</feature>
<dbReference type="GO" id="GO:0000981">
    <property type="term" value="F:DNA-binding transcription factor activity, RNA polymerase II-specific"/>
    <property type="evidence" value="ECO:0007669"/>
    <property type="project" value="InterPro"/>
</dbReference>
<evidence type="ECO:0008006" key="9">
    <source>
        <dbReference type="Google" id="ProtNLM"/>
    </source>
</evidence>
<dbReference type="Gene3D" id="4.10.240.10">
    <property type="entry name" value="Zn(2)-C6 fungal-type DNA-binding domain"/>
    <property type="match status" value="1"/>
</dbReference>
<dbReference type="Pfam" id="PF04082">
    <property type="entry name" value="Fungal_trans"/>
    <property type="match status" value="1"/>
</dbReference>
<evidence type="ECO:0000256" key="3">
    <source>
        <dbReference type="ARBA" id="ARBA00023242"/>
    </source>
</evidence>
<evidence type="ECO:0000259" key="6">
    <source>
        <dbReference type="PROSITE" id="PS51379"/>
    </source>
</evidence>
<evidence type="ECO:0000256" key="2">
    <source>
        <dbReference type="ARBA" id="ARBA00022723"/>
    </source>
</evidence>